<sequence length="539" mass="62186">MTSALIEKLKRSRKAARAAFTRALTTFNEEIRQEEPIIEGVQVTFQILEARSFELDALNTKICEVMVELTAEKEDHERIMEDEHEAAAEYTSKYLRAKIEVTKLNRASQPKQTPQMYQQITAGDNADSKRRFKLPKIELKKFGGDLKDWLQFWSQFKNIHEDKSITTEDKFQYLIQAMIPNSRAADLVNRFPPTSQNYDKVINSLKNRFGKDELLVEVYVRELLTLVISKAIKSNKQIPLLKIYDKLEAQLRALESLGVTKDKCATMLYPLVESSLPEELIRTWQRQATAIKSDNIEERLTKLIEFLQSEVENEERLRMTVNRFNLNDNKPSCNNNNKLGKKKISSINEVNIPTATGLLTRQSKNVNQSTKNYLCIFCREEHRSSRCGKAKQMPLEEKWSIVKERNCCFNCLIPGHNTQACKFNSKCQWCGRKHSILLCREILNKDKSLRETTSEDLNKHNKEASLANESLIPEVCLQTIRVILKNDNKERVVRAIMDSGSQRSCISKQAAEEMEYQLHLLFGGTSTKPQNHQGYLIKS</sequence>
<accession>A0A8K0G2A9</accession>
<name>A0A8K0G2A9_IGNLU</name>
<dbReference type="AlphaFoldDB" id="A0A8K0G2A9"/>
<protein>
    <recommendedName>
        <fullName evidence="3">Peptidase aspartic putative domain-containing protein</fullName>
    </recommendedName>
</protein>
<evidence type="ECO:0008006" key="3">
    <source>
        <dbReference type="Google" id="ProtNLM"/>
    </source>
</evidence>
<gene>
    <name evidence="1" type="ORF">ILUMI_22984</name>
</gene>
<organism evidence="1 2">
    <name type="scientific">Ignelater luminosus</name>
    <name type="common">Cucubano</name>
    <name type="synonym">Pyrophorus luminosus</name>
    <dbReference type="NCBI Taxonomy" id="2038154"/>
    <lineage>
        <taxon>Eukaryota</taxon>
        <taxon>Metazoa</taxon>
        <taxon>Ecdysozoa</taxon>
        <taxon>Arthropoda</taxon>
        <taxon>Hexapoda</taxon>
        <taxon>Insecta</taxon>
        <taxon>Pterygota</taxon>
        <taxon>Neoptera</taxon>
        <taxon>Endopterygota</taxon>
        <taxon>Coleoptera</taxon>
        <taxon>Polyphaga</taxon>
        <taxon>Elateriformia</taxon>
        <taxon>Elateroidea</taxon>
        <taxon>Elateridae</taxon>
        <taxon>Agrypninae</taxon>
        <taxon>Pyrophorini</taxon>
        <taxon>Ignelater</taxon>
    </lineage>
</organism>
<dbReference type="InterPro" id="IPR005312">
    <property type="entry name" value="DUF1759"/>
</dbReference>
<reference evidence="1" key="1">
    <citation type="submission" date="2019-08" db="EMBL/GenBank/DDBJ databases">
        <title>The genome of the North American firefly Photinus pyralis.</title>
        <authorList>
            <consortium name="Photinus pyralis genome working group"/>
            <person name="Fallon T.R."/>
            <person name="Sander Lower S.E."/>
            <person name="Weng J.-K."/>
        </authorList>
    </citation>
    <scope>NUCLEOTIDE SEQUENCE</scope>
    <source>
        <strain evidence="1">TRF0915ILg1</strain>
        <tissue evidence="1">Whole body</tissue>
    </source>
</reference>
<keyword evidence="2" id="KW-1185">Reference proteome</keyword>
<evidence type="ECO:0000313" key="2">
    <source>
        <dbReference type="Proteomes" id="UP000801492"/>
    </source>
</evidence>
<dbReference type="PANTHER" id="PTHR47331">
    <property type="entry name" value="PHD-TYPE DOMAIN-CONTAINING PROTEIN"/>
    <property type="match status" value="1"/>
</dbReference>
<dbReference type="OrthoDB" id="6768980at2759"/>
<dbReference type="PANTHER" id="PTHR47331:SF1">
    <property type="entry name" value="GAG-LIKE PROTEIN"/>
    <property type="match status" value="1"/>
</dbReference>
<dbReference type="EMBL" id="VTPC01090546">
    <property type="protein sequence ID" value="KAF2883184.1"/>
    <property type="molecule type" value="Genomic_DNA"/>
</dbReference>
<evidence type="ECO:0000313" key="1">
    <source>
        <dbReference type="EMBL" id="KAF2883184.1"/>
    </source>
</evidence>
<proteinExistence type="predicted"/>
<dbReference type="Proteomes" id="UP000801492">
    <property type="component" value="Unassembled WGS sequence"/>
</dbReference>
<dbReference type="Pfam" id="PF03564">
    <property type="entry name" value="DUF1759"/>
    <property type="match status" value="1"/>
</dbReference>
<comment type="caution">
    <text evidence="1">The sequence shown here is derived from an EMBL/GenBank/DDBJ whole genome shotgun (WGS) entry which is preliminary data.</text>
</comment>